<keyword evidence="7 12" id="KW-0808">Transferase</keyword>
<dbReference type="Proteomes" id="UP000007490">
    <property type="component" value="Chromosome"/>
</dbReference>
<evidence type="ECO:0000256" key="6">
    <source>
        <dbReference type="ARBA" id="ARBA00022676"/>
    </source>
</evidence>
<comment type="pathway">
    <text evidence="2">Pyrimidine metabolism; UMP biosynthesis via salvage pathway; UMP from uracil: step 1/1.</text>
</comment>
<dbReference type="eggNOG" id="arCOG04128">
    <property type="taxonomic scope" value="Archaea"/>
</dbReference>
<evidence type="ECO:0000313" key="12">
    <source>
        <dbReference type="EMBL" id="ADZ08635.1"/>
    </source>
</evidence>
<keyword evidence="9" id="KW-0342">GTP-binding</keyword>
<evidence type="ECO:0000256" key="9">
    <source>
        <dbReference type="ARBA" id="ARBA00023134"/>
    </source>
</evidence>
<dbReference type="UniPathway" id="UPA00574">
    <property type="reaction ID" value="UER00636"/>
</dbReference>
<dbReference type="HOGENOM" id="CLU_067096_2_0_2"/>
<dbReference type="InterPro" id="IPR000836">
    <property type="entry name" value="PRTase_dom"/>
</dbReference>
<proteinExistence type="inferred from homology"/>
<dbReference type="InterPro" id="IPR005765">
    <property type="entry name" value="UPRT"/>
</dbReference>
<dbReference type="CDD" id="cd06223">
    <property type="entry name" value="PRTases_typeI"/>
    <property type="match status" value="1"/>
</dbReference>
<dbReference type="InterPro" id="IPR029057">
    <property type="entry name" value="PRTase-like"/>
</dbReference>
<comment type="cofactor">
    <cofactor evidence="1">
        <name>Mg(2+)</name>
        <dbReference type="ChEBI" id="CHEBI:18420"/>
    </cofactor>
</comment>
<feature type="domain" description="Phosphoribosyltransferase" evidence="11">
    <location>
        <begin position="7"/>
        <end position="208"/>
    </location>
</feature>
<name>F0T913_METLA</name>
<dbReference type="Gene3D" id="3.40.50.2020">
    <property type="match status" value="1"/>
</dbReference>
<evidence type="ECO:0000256" key="2">
    <source>
        <dbReference type="ARBA" id="ARBA00005180"/>
    </source>
</evidence>
<keyword evidence="6 12" id="KW-0328">Glycosyltransferase</keyword>
<reference evidence="12 13" key="2">
    <citation type="journal article" date="2014" name="Int. J. Syst. Evol. Microbiol.">
        <title>Methanobacterium paludis sp. nov. and a novel strain of Methanobacterium lacus isolated from northern peatlands.</title>
        <authorList>
            <person name="Cadillo-Quiroz H."/>
            <person name="Brauer S.L."/>
            <person name="Goodson N."/>
            <person name="Yavitt J.B."/>
            <person name="Zinder S.H."/>
        </authorList>
    </citation>
    <scope>NUCLEOTIDE SEQUENCE [LARGE SCALE GENOMIC DNA]</scope>
    <source>
        <strain evidence="12 13">AL-21</strain>
    </source>
</reference>
<evidence type="ECO:0000256" key="4">
    <source>
        <dbReference type="ARBA" id="ARBA00011894"/>
    </source>
</evidence>
<reference evidence="13" key="1">
    <citation type="submission" date="2011-02" db="EMBL/GenBank/DDBJ databases">
        <title>Complete sequence of Methanobacterium sp. AL-21.</title>
        <authorList>
            <consortium name="US DOE Joint Genome Institute"/>
            <person name="Lucas S."/>
            <person name="Copeland A."/>
            <person name="Lapidus A."/>
            <person name="Cheng J.-F."/>
            <person name="Goodwin L."/>
            <person name="Pitluck S."/>
            <person name="Chertkov O."/>
            <person name="Detter J.C."/>
            <person name="Han C."/>
            <person name="Tapia R."/>
            <person name="Land M."/>
            <person name="Hauser L."/>
            <person name="Kyrpides N."/>
            <person name="Ivanova N."/>
            <person name="Mikhailova N."/>
            <person name="Pagani I."/>
            <person name="Cadillo-Quiroz H."/>
            <person name="Imachi H."/>
            <person name="Zinder S."/>
            <person name="Liu W."/>
            <person name="Woyke T."/>
        </authorList>
    </citation>
    <scope>NUCLEOTIDE SEQUENCE [LARGE SCALE GENOMIC DNA]</scope>
    <source>
        <strain evidence="13">AL-21</strain>
    </source>
</reference>
<evidence type="ECO:0000313" key="13">
    <source>
        <dbReference type="Proteomes" id="UP000007490"/>
    </source>
</evidence>
<dbReference type="NCBIfam" id="NF001097">
    <property type="entry name" value="PRK00129.1"/>
    <property type="match status" value="1"/>
</dbReference>
<dbReference type="GO" id="GO:0005525">
    <property type="term" value="F:GTP binding"/>
    <property type="evidence" value="ECO:0007669"/>
    <property type="project" value="UniProtKB-KW"/>
</dbReference>
<accession>F0T913</accession>
<evidence type="ECO:0000256" key="1">
    <source>
        <dbReference type="ARBA" id="ARBA00001946"/>
    </source>
</evidence>
<dbReference type="EMBL" id="CP002551">
    <property type="protein sequence ID" value="ADZ08635.1"/>
    <property type="molecule type" value="Genomic_DNA"/>
</dbReference>
<comment type="similarity">
    <text evidence="3">Belongs to the UPRTase family.</text>
</comment>
<dbReference type="OrthoDB" id="80352at2157"/>
<protein>
    <recommendedName>
        <fullName evidence="4 10">Uracil phosphoribosyltransferase</fullName>
        <ecNumber evidence="4 10">2.4.2.9</ecNumber>
    </recommendedName>
</protein>
<evidence type="ECO:0000256" key="5">
    <source>
        <dbReference type="ARBA" id="ARBA00022533"/>
    </source>
</evidence>
<evidence type="ECO:0000259" key="11">
    <source>
        <dbReference type="Pfam" id="PF14681"/>
    </source>
</evidence>
<dbReference type="AlphaFoldDB" id="F0T913"/>
<evidence type="ECO:0000256" key="3">
    <source>
        <dbReference type="ARBA" id="ARBA00009516"/>
    </source>
</evidence>
<dbReference type="STRING" id="877455.Metbo_0383"/>
<evidence type="ECO:0000256" key="10">
    <source>
        <dbReference type="NCBIfam" id="TIGR01091"/>
    </source>
</evidence>
<dbReference type="RefSeq" id="WP_013643986.1">
    <property type="nucleotide sequence ID" value="NC_015216.1"/>
</dbReference>
<keyword evidence="13" id="KW-1185">Reference proteome</keyword>
<dbReference type="KEGG" id="mel:Metbo_0383"/>
<dbReference type="GeneID" id="10276820"/>
<keyword evidence="5" id="KW-0021">Allosteric enzyme</keyword>
<evidence type="ECO:0000256" key="8">
    <source>
        <dbReference type="ARBA" id="ARBA00022741"/>
    </source>
</evidence>
<gene>
    <name evidence="12" type="ordered locus">Metbo_0383</name>
</gene>
<organism evidence="12 13">
    <name type="scientific">Methanobacterium lacus (strain AL-21)</name>
    <dbReference type="NCBI Taxonomy" id="877455"/>
    <lineage>
        <taxon>Archaea</taxon>
        <taxon>Methanobacteriati</taxon>
        <taxon>Methanobacteriota</taxon>
        <taxon>Methanomada group</taxon>
        <taxon>Methanobacteria</taxon>
        <taxon>Methanobacteriales</taxon>
        <taxon>Methanobacteriaceae</taxon>
        <taxon>Methanobacterium</taxon>
    </lineage>
</organism>
<dbReference type="GO" id="GO:0006223">
    <property type="term" value="P:uracil salvage"/>
    <property type="evidence" value="ECO:0007669"/>
    <property type="project" value="InterPro"/>
</dbReference>
<dbReference type="EC" id="2.4.2.9" evidence="4 10"/>
<dbReference type="GO" id="GO:0044206">
    <property type="term" value="P:UMP salvage"/>
    <property type="evidence" value="ECO:0007669"/>
    <property type="project" value="UniProtKB-UniPathway"/>
</dbReference>
<dbReference type="Pfam" id="PF14681">
    <property type="entry name" value="UPRTase"/>
    <property type="match status" value="1"/>
</dbReference>
<sequence>MEIELLDHLPVQDRVTRLRRSGIKGADFRRFMTEIGMFMGYEFAKTLKTKTVNVKTPLAVTEGEIFEDESNIIVINVLRAAVPLVDGIIRIFNEAECGMIGAWREETVPFKVNVNYIKVPDINGKIVIVADPMLATGHTLKEILNEIKSRGTPARIVLFNIIASREGIDNLQKSHPEIEIYTCAIDNDVNSDGYIVPGLGDAGDISFGKPFQKK</sequence>
<keyword evidence="8" id="KW-0547">Nucleotide-binding</keyword>
<evidence type="ECO:0000256" key="7">
    <source>
        <dbReference type="ARBA" id="ARBA00022679"/>
    </source>
</evidence>
<dbReference type="SUPFAM" id="SSF53271">
    <property type="entry name" value="PRTase-like"/>
    <property type="match status" value="1"/>
</dbReference>
<dbReference type="GO" id="GO:0004845">
    <property type="term" value="F:uracil phosphoribosyltransferase activity"/>
    <property type="evidence" value="ECO:0007669"/>
    <property type="project" value="UniProtKB-UniRule"/>
</dbReference>
<dbReference type="NCBIfam" id="TIGR01091">
    <property type="entry name" value="upp"/>
    <property type="match status" value="1"/>
</dbReference>